<dbReference type="PRINTS" id="PR01415">
    <property type="entry name" value="ANKYRIN"/>
</dbReference>
<feature type="repeat" description="ANK" evidence="7">
    <location>
        <begin position="1365"/>
        <end position="1390"/>
    </location>
</feature>
<sequence length="2457" mass="275159">MSNKVLNGPSASSNGNSSAEPVPTPPTPTPLPSTSKVPKPRMKRPAPPPLQAKIKRKRTPTDTYQSHIVAAAQQTRGLSLPVEKKEVYYNKGDYLAVRNEAGSYYICQTAHNVYKSTKIFKVRWFELENPPDVYGVAYYDTIEMDSVLTDIAMERRERDKFFLPRKERDRIDLILDKAKQKEEGKLDEQEEARILAIGMNDINDGYLDDEEGEEDEEMKEDRDYVIDDDDEDDEDMDIEESPKPSVSTGRRGRPPKVRPTIKAKLVVKGKRGRPPGSKNKSKKKKRGKPGRKPKLIEKKSKKHKMKEIKVKDVNRKLKPNNAIEIVSKDPAFEVRNECDMPEISPLFKCKKAIRAVLTNDMKLLKDLIDDPKNVAGVFVNRSVDLEYDALTYAISQNNQQAVKLLAADIKEPKTDRVELPESLLEAQSTGSYNFLSLGHAVRSISQSRGSREGNNAFTKESGISSPDSRSYVRFAMEKGVNKAMFNLLVATLPRFKESCFDMVHIAVQNGHHKLAGHIIEMAEKSGGRGFNFLHKEVLLNDNEELSPFKSVSVRKKPIENNLILPLHCAAINPNVKYLTKLLAALPDYSAPDRLGRKPIHYAAASEGTATLELLLSRGMNPEETDNMCLTPLMVAAKTGRVHNIEILAKKIKDSKNRDEDGGGFQIDRTDRATYTALHYAAENGHVDVVRALVKHGADVEKVLSAGRNKMTPVMLAARKGYLPTVKALIDVGAAVEKRDKLKRTALIHAVMNGHYPVVCYLLRKGANPNVSDSSGNTAAHYAAGYGWWYCLKVLLAAGSDINTPNDWKTTPLGIAVMQGNTGCADLILEQEGVDVNFRDENGCTMVMLVCGSTLGKGLTSQLKYLVQDKKADVTLTDINKNNALHHVACNNIKVQYWDTIDTKKVSVSLDVAKILLDNGCNPSTVNTLGETPIAMAIQQNNTKLVQLLVDRGGKLLTEDSDISKIGENILHIMAKQCMANDLSILIETFVKTKSGGNDCGDGDKENSVLHKMSMQKDKEGFTPLLRCAAVYADFNPEAQHSKNESERQKMMENGRAMLKVFIEKIKADVNCQVGKREKILDTEEDYNTRGLQSISHVLISTNEKPVKEGDKTTDRPALSMILKHEPNLNLRDKDGNTPLLLAIHQKNKNAAEMLISAGADVNAASENEKEDGKSLPIILAAREGLYGIVTKIINKGTNVNAVDCRNDKTALHFTCSYITSGHETASAVRSLIEAGADVNAMDNKLCTPLHYAVNSNTGGPDSSVETEEILLEKGANPLVRDKYNRLPLHYALVKMGEHTDKSQLDPIEVVSLLTKAMNDKGVDSTDKYGQSVLHRAAFRGAAISCLHITTHKAKWRIDLDQKDNHGNTPLGLAVQAGHDSCAILLIQNGACTNINIVYPPEKVSTKDLENEEGKPVKPIWKYCPTILPPPKPFEYSLFHKVVENGWQGVVFLLMEQWELKRYEYASAVNSALEAYAYQLVSSMLRKQKDHSRLQVIIKKARNLLHTLALTGSQDTDEHVQDQCLKIGADLLTHGLKLTVRDVYGCTPIHYLAVMQNNKLLKLFLEKCASQVKECVTIADNKGRLPIISLLWDSVFDEQTKDMIKLLIENGATLNCAGVFPKIEYKIFQDQNITGYDAEEWFVSSAAGQQELTPLIVAIHRKNFQAIKFLLQNGADVNYCDKNKMSPLMHAAKQGDIENVKLLLDTDYEMKVVAATTQGFRYGVFGRRPLHSNRLRGTHGAVPPVSFGLYKSVSDDNSNEDSDNEDEDEDEEHEESMEEEEEEEEKDKDEKKEKFEKKSSVDLAAVDNQGRTVMHHIMKTCDFGTYENTDILQLLFDVGAALNVNDDKGKSPLDYALNSHSVKMATMIQKLLKSDVLVKPSVVVESCNDGIKWDTEMPDFREDAQQMIKEYTEAETTEMEVEETKEKEEKTDESGDKNDNAEETVKKPTTKKVPMAEIDKLSELQNNGEVLVDKSQGIPYDVLLTKVDVNYGKWGMNNFYKMQLIHQKGKEIYVLFTRWGRIGDEGNFQRTPFQKTEDGIREFCKIFKSKTGNLWSQVSSFEKKPKKYSLVKSERRRIQKKTLTELDINLKSDIPSKLPDDVKDVYEQLTSFSMLKAALRNTNVNTSYMPFGRIPRDVLEQAREILNRIRPLVDEVEKQQDEGFPDLHQYQETMEKVADLSSEYFQLVPSANYVYEELTPLNEPDALKAEVNKINNLLDLEVASRVLLGAQLKAKEINPLDYVYRSTDCQMKVLDKHSLEAQHILKYIQNTCSGRVRVQGIFTLQRQGEAEKLNNCDLDNHMLLWHGTSPANLISILMKGLLVAPAEAPVTGYMFGKGIYTSDTFQKSEAYCHSYGSKSLSSKFMLLTEVALGKVKEYTDCCYMESAAKGSNSTKGLGEYGPDSKHNLLTPSGVIIPQGEKVMNKHPQKDECFNLTFNEYIVYNEDQVCLRYLVMFDS</sequence>
<dbReference type="InterPro" id="IPR050800">
    <property type="entry name" value="ARTD/PARP"/>
</dbReference>
<evidence type="ECO:0000259" key="11">
    <source>
        <dbReference type="PROSITE" id="PS51060"/>
    </source>
</evidence>
<dbReference type="InterPro" id="IPR002110">
    <property type="entry name" value="Ankyrin_rpt"/>
</dbReference>
<dbReference type="PROSITE" id="PS51977">
    <property type="entry name" value="WGR"/>
    <property type="match status" value="1"/>
</dbReference>
<dbReference type="InterPro" id="IPR008893">
    <property type="entry name" value="WGR_domain"/>
</dbReference>
<reference evidence="14" key="1">
    <citation type="submission" date="2025-08" db="UniProtKB">
        <authorList>
            <consortium name="RefSeq"/>
        </authorList>
    </citation>
    <scope>IDENTIFICATION</scope>
    <source>
        <tissue evidence="14">Testes</tissue>
    </source>
</reference>
<keyword evidence="4" id="KW-0548">Nucleotidyltransferase</keyword>
<keyword evidence="3 8" id="KW-0808">Transferase</keyword>
<feature type="region of interest" description="Disordered" evidence="9">
    <location>
        <begin position="1"/>
        <end position="63"/>
    </location>
</feature>
<feature type="repeat" description="ANK" evidence="7">
    <location>
        <begin position="774"/>
        <end position="806"/>
    </location>
</feature>
<evidence type="ECO:0000256" key="1">
    <source>
        <dbReference type="ARBA" id="ARBA00004123"/>
    </source>
</evidence>
<feature type="compositionally biased region" description="Basic and acidic residues" evidence="9">
    <location>
        <begin position="1921"/>
        <end position="1945"/>
    </location>
</feature>
<accession>A0ABM0MFW7</accession>
<dbReference type="CDD" id="cd07997">
    <property type="entry name" value="WGR_PARP"/>
    <property type="match status" value="1"/>
</dbReference>
<protein>
    <recommendedName>
        <fullName evidence="8">Poly [ADP-ribose] polymerase</fullName>
        <shortName evidence="8">PARP</shortName>
        <ecNumber evidence="8">2.4.2.-</ecNumber>
    </recommendedName>
</protein>
<dbReference type="Proteomes" id="UP000694865">
    <property type="component" value="Unplaced"/>
</dbReference>
<dbReference type="Gene3D" id="1.25.40.20">
    <property type="entry name" value="Ankyrin repeat-containing domain"/>
    <property type="match status" value="8"/>
</dbReference>
<feature type="repeat" description="ANK" evidence="7">
    <location>
        <begin position="1134"/>
        <end position="1166"/>
    </location>
</feature>
<dbReference type="InterPro" id="IPR036930">
    <property type="entry name" value="WGR_dom_sf"/>
</dbReference>
<dbReference type="PROSITE" id="PS50297">
    <property type="entry name" value="ANK_REP_REGION"/>
    <property type="match status" value="9"/>
</dbReference>
<feature type="region of interest" description="Disordered" evidence="9">
    <location>
        <begin position="1746"/>
        <end position="1797"/>
    </location>
</feature>
<evidence type="ECO:0000256" key="6">
    <source>
        <dbReference type="ARBA" id="ARBA00023242"/>
    </source>
</evidence>
<feature type="compositionally biased region" description="Basic and acidic residues" evidence="9">
    <location>
        <begin position="1787"/>
        <end position="1797"/>
    </location>
</feature>
<gene>
    <name evidence="14" type="primary">LOC100379064</name>
</gene>
<feature type="repeat" description="ANK" evidence="7">
    <location>
        <begin position="672"/>
        <end position="704"/>
    </location>
</feature>
<evidence type="ECO:0000313" key="14">
    <source>
        <dbReference type="RefSeq" id="XP_006818908.1"/>
    </source>
</evidence>
<feature type="domain" description="WGR" evidence="12">
    <location>
        <begin position="1966"/>
        <end position="2067"/>
    </location>
</feature>
<evidence type="ECO:0000259" key="10">
    <source>
        <dbReference type="PROSITE" id="PS51059"/>
    </source>
</evidence>
<dbReference type="SMART" id="SM00248">
    <property type="entry name" value="ANK"/>
    <property type="match status" value="26"/>
</dbReference>
<dbReference type="SUPFAM" id="SSF48403">
    <property type="entry name" value="Ankyrin repeat"/>
    <property type="match status" value="5"/>
</dbReference>
<feature type="repeat" description="ANK" evidence="7">
    <location>
        <begin position="708"/>
        <end position="740"/>
    </location>
</feature>
<dbReference type="Pfam" id="PF12796">
    <property type="entry name" value="Ank_2"/>
    <property type="match status" value="6"/>
</dbReference>
<feature type="repeat" description="ANK" evidence="7">
    <location>
        <begin position="1649"/>
        <end position="1681"/>
    </location>
</feature>
<feature type="repeat" description="ANK" evidence="7">
    <location>
        <begin position="741"/>
        <end position="773"/>
    </location>
</feature>
<feature type="compositionally biased region" description="Acidic residues" evidence="9">
    <location>
        <begin position="226"/>
        <end position="239"/>
    </location>
</feature>
<name>A0ABM0MFW7_SACKO</name>
<feature type="domain" description="PARP alpha-helical" evidence="11">
    <location>
        <begin position="2094"/>
        <end position="2227"/>
    </location>
</feature>
<evidence type="ECO:0000256" key="3">
    <source>
        <dbReference type="ARBA" id="ARBA00022679"/>
    </source>
</evidence>
<dbReference type="InterPro" id="IPR004102">
    <property type="entry name" value="Poly(ADP-ribose)pol_reg_dom"/>
</dbReference>
<comment type="subcellular location">
    <subcellularLocation>
        <location evidence="1">Nucleus</location>
    </subcellularLocation>
</comment>
<feature type="repeat" description="ANK" evidence="7">
    <location>
        <begin position="928"/>
        <end position="960"/>
    </location>
</feature>
<dbReference type="Pfam" id="PF05406">
    <property type="entry name" value="WGR"/>
    <property type="match status" value="1"/>
</dbReference>
<dbReference type="InterPro" id="IPR036770">
    <property type="entry name" value="Ankyrin_rpt-contain_sf"/>
</dbReference>
<dbReference type="PROSITE" id="PS50088">
    <property type="entry name" value="ANK_REPEAT"/>
    <property type="match status" value="10"/>
</dbReference>
<dbReference type="InterPro" id="IPR012317">
    <property type="entry name" value="Poly(ADP-ribose)pol_cat_dom"/>
</dbReference>
<feature type="repeat" description="ANK" evidence="7">
    <location>
        <begin position="1206"/>
        <end position="1243"/>
    </location>
</feature>
<dbReference type="InterPro" id="IPR036616">
    <property type="entry name" value="Poly(ADP-ribose)pol_reg_dom_sf"/>
</dbReference>
<keyword evidence="6" id="KW-0539">Nucleus</keyword>
<feature type="region of interest" description="Disordered" evidence="9">
    <location>
        <begin position="203"/>
        <end position="305"/>
    </location>
</feature>
<dbReference type="Gene3D" id="3.90.228.10">
    <property type="match status" value="1"/>
</dbReference>
<feature type="region of interest" description="Disordered" evidence="9">
    <location>
        <begin position="1913"/>
        <end position="1948"/>
    </location>
</feature>
<dbReference type="Pfam" id="PF00023">
    <property type="entry name" value="Ank"/>
    <property type="match status" value="2"/>
</dbReference>
<feature type="compositionally biased region" description="Basic residues" evidence="9">
    <location>
        <begin position="250"/>
        <end position="305"/>
    </location>
</feature>
<dbReference type="CDD" id="cd01437">
    <property type="entry name" value="parp_like"/>
    <property type="match status" value="1"/>
</dbReference>
<feature type="compositionally biased region" description="Pro residues" evidence="9">
    <location>
        <begin position="22"/>
        <end position="31"/>
    </location>
</feature>
<dbReference type="EC" id="2.4.2.-" evidence="8"/>
<feature type="compositionally biased region" description="Acidic residues" evidence="9">
    <location>
        <begin position="1756"/>
        <end position="1786"/>
    </location>
</feature>
<dbReference type="PROSITE" id="PS51060">
    <property type="entry name" value="PARP_ALPHA_HD"/>
    <property type="match status" value="1"/>
</dbReference>
<dbReference type="SUPFAM" id="SSF56399">
    <property type="entry name" value="ADP-ribosylation"/>
    <property type="match status" value="1"/>
</dbReference>
<feature type="repeat" description="ANK" evidence="7">
    <location>
        <begin position="594"/>
        <end position="626"/>
    </location>
</feature>
<dbReference type="PANTHER" id="PTHR10459:SF108">
    <property type="entry name" value="POLY [ADP-RIBOSE] POLYMERASE"/>
    <property type="match status" value="1"/>
</dbReference>
<feature type="region of interest" description="Disordered" evidence="9">
    <location>
        <begin position="446"/>
        <end position="466"/>
    </location>
</feature>
<keyword evidence="7" id="KW-0040">ANK repeat</keyword>
<evidence type="ECO:0000256" key="5">
    <source>
        <dbReference type="ARBA" id="ARBA00023027"/>
    </source>
</evidence>
<feature type="compositionally biased region" description="Low complexity" evidence="9">
    <location>
        <begin position="7"/>
        <end position="21"/>
    </location>
</feature>
<dbReference type="SUPFAM" id="SSF47587">
    <property type="entry name" value="Domain of poly(ADP-ribose) polymerase"/>
    <property type="match status" value="1"/>
</dbReference>
<evidence type="ECO:0000313" key="13">
    <source>
        <dbReference type="Proteomes" id="UP000694865"/>
    </source>
</evidence>
<evidence type="ECO:0000256" key="8">
    <source>
        <dbReference type="RuleBase" id="RU362114"/>
    </source>
</evidence>
<feature type="domain" description="PARP catalytic" evidence="10">
    <location>
        <begin position="2237"/>
        <end position="2457"/>
    </location>
</feature>
<evidence type="ECO:0000256" key="7">
    <source>
        <dbReference type="PROSITE-ProRule" id="PRU00023"/>
    </source>
</evidence>
<dbReference type="Gene3D" id="1.20.142.10">
    <property type="entry name" value="Poly(ADP-ribose) polymerase, regulatory domain"/>
    <property type="match status" value="1"/>
</dbReference>
<evidence type="ECO:0000259" key="12">
    <source>
        <dbReference type="PROSITE" id="PS51977"/>
    </source>
</evidence>
<dbReference type="GeneID" id="100379064"/>
<keyword evidence="13" id="KW-1185">Reference proteome</keyword>
<dbReference type="Pfam" id="PF00644">
    <property type="entry name" value="PARP"/>
    <property type="match status" value="1"/>
</dbReference>
<evidence type="ECO:0000256" key="9">
    <source>
        <dbReference type="SAM" id="MobiDB-lite"/>
    </source>
</evidence>
<proteinExistence type="predicted"/>
<evidence type="ECO:0000256" key="2">
    <source>
        <dbReference type="ARBA" id="ARBA00022676"/>
    </source>
</evidence>
<dbReference type="PROSITE" id="PS51059">
    <property type="entry name" value="PARP_CATALYTIC"/>
    <property type="match status" value="1"/>
</dbReference>
<dbReference type="Pfam" id="PF02877">
    <property type="entry name" value="PARP_reg"/>
    <property type="match status" value="1"/>
</dbReference>
<dbReference type="RefSeq" id="XP_006818908.1">
    <property type="nucleotide sequence ID" value="XM_006818845.1"/>
</dbReference>
<dbReference type="PANTHER" id="PTHR10459">
    <property type="entry name" value="DNA LIGASE"/>
    <property type="match status" value="1"/>
</dbReference>
<dbReference type="SUPFAM" id="SSF142921">
    <property type="entry name" value="WGR domain-like"/>
    <property type="match status" value="1"/>
</dbReference>
<organism evidence="13 14">
    <name type="scientific">Saccoglossus kowalevskii</name>
    <name type="common">Acorn worm</name>
    <dbReference type="NCBI Taxonomy" id="10224"/>
    <lineage>
        <taxon>Eukaryota</taxon>
        <taxon>Metazoa</taxon>
        <taxon>Hemichordata</taxon>
        <taxon>Enteropneusta</taxon>
        <taxon>Harrimaniidae</taxon>
        <taxon>Saccoglossus</taxon>
    </lineage>
</organism>
<dbReference type="SMART" id="SM00773">
    <property type="entry name" value="WGR"/>
    <property type="match status" value="1"/>
</dbReference>
<keyword evidence="5 8" id="KW-0520">NAD</keyword>
<keyword evidence="2 8" id="KW-0328">Glycosyltransferase</keyword>
<feature type="compositionally biased region" description="Acidic residues" evidence="9">
    <location>
        <begin position="206"/>
        <end position="218"/>
    </location>
</feature>
<evidence type="ECO:0000256" key="4">
    <source>
        <dbReference type="ARBA" id="ARBA00022695"/>
    </source>
</evidence>